<evidence type="ECO:0000313" key="1">
    <source>
        <dbReference type="EMBL" id="DAD84988.1"/>
    </source>
</evidence>
<reference evidence="1" key="1">
    <citation type="journal article" date="2021" name="Proc. Natl. Acad. Sci. U.S.A.">
        <title>A Catalog of Tens of Thousands of Viruses from Human Metagenomes Reveals Hidden Associations with Chronic Diseases.</title>
        <authorList>
            <person name="Tisza M.J."/>
            <person name="Buck C.B."/>
        </authorList>
    </citation>
    <scope>NUCLEOTIDE SEQUENCE</scope>
    <source>
        <strain evidence="1">CtD6g5</strain>
    </source>
</reference>
<sequence length="60" mass="6806">MLTQKDIHNLLVENMSVQQKIDISMRCDNDPTKIEKAEKTVAEMCNLIGGAGLEYLNKRI</sequence>
<dbReference type="EMBL" id="BK014970">
    <property type="protein sequence ID" value="DAD84988.1"/>
    <property type="molecule type" value="Genomic_DNA"/>
</dbReference>
<accession>A0A8S5MRZ9</accession>
<name>A0A8S5MRZ9_9CAUD</name>
<proteinExistence type="predicted"/>
<protein>
    <submittedName>
        <fullName evidence="1">Uncharacterized protein</fullName>
    </submittedName>
</protein>
<organism evidence="1">
    <name type="scientific">Siphoviridae sp. ctD6g5</name>
    <dbReference type="NCBI Taxonomy" id="2826196"/>
    <lineage>
        <taxon>Viruses</taxon>
        <taxon>Duplodnaviria</taxon>
        <taxon>Heunggongvirae</taxon>
        <taxon>Uroviricota</taxon>
        <taxon>Caudoviricetes</taxon>
    </lineage>
</organism>